<name>A0A382HUZ4_9ZZZZ</name>
<dbReference type="InterPro" id="IPR012171">
    <property type="entry name" value="Fatty_acid_desaturase"/>
</dbReference>
<dbReference type="EMBL" id="UINC01063276">
    <property type="protein sequence ID" value="SVB90737.1"/>
    <property type="molecule type" value="Genomic_DNA"/>
</dbReference>
<dbReference type="InterPro" id="IPR005804">
    <property type="entry name" value="FA_desaturase_dom"/>
</dbReference>
<gene>
    <name evidence="3" type="ORF">METZ01_LOCUS243591</name>
</gene>
<organism evidence="3">
    <name type="scientific">marine metagenome</name>
    <dbReference type="NCBI Taxonomy" id="408172"/>
    <lineage>
        <taxon>unclassified sequences</taxon>
        <taxon>metagenomes</taxon>
        <taxon>ecological metagenomes</taxon>
    </lineage>
</organism>
<evidence type="ECO:0000313" key="3">
    <source>
        <dbReference type="EMBL" id="SVB90737.1"/>
    </source>
</evidence>
<feature type="transmembrane region" description="Helical" evidence="1">
    <location>
        <begin position="109"/>
        <end position="132"/>
    </location>
</feature>
<evidence type="ECO:0000256" key="1">
    <source>
        <dbReference type="SAM" id="Phobius"/>
    </source>
</evidence>
<dbReference type="PANTHER" id="PTHR19353">
    <property type="entry name" value="FATTY ACID DESATURASE 2"/>
    <property type="match status" value="1"/>
</dbReference>
<feature type="domain" description="Fatty acid desaturase" evidence="2">
    <location>
        <begin position="2"/>
        <end position="216"/>
    </location>
</feature>
<feature type="transmembrane region" description="Helical" evidence="1">
    <location>
        <begin position="138"/>
        <end position="155"/>
    </location>
</feature>
<dbReference type="GO" id="GO:0008610">
    <property type="term" value="P:lipid biosynthetic process"/>
    <property type="evidence" value="ECO:0007669"/>
    <property type="project" value="UniProtKB-ARBA"/>
</dbReference>
<dbReference type="AlphaFoldDB" id="A0A382HUZ4"/>
<evidence type="ECO:0000259" key="2">
    <source>
        <dbReference type="Pfam" id="PF00487"/>
    </source>
</evidence>
<dbReference type="PANTHER" id="PTHR19353:SF19">
    <property type="entry name" value="DELTA(5) FATTY ACID DESATURASE C-RELATED"/>
    <property type="match status" value="1"/>
</dbReference>
<proteinExistence type="predicted"/>
<reference evidence="3" key="1">
    <citation type="submission" date="2018-05" db="EMBL/GenBank/DDBJ databases">
        <authorList>
            <person name="Lanie J.A."/>
            <person name="Ng W.-L."/>
            <person name="Kazmierczak K.M."/>
            <person name="Andrzejewski T.M."/>
            <person name="Davidsen T.M."/>
            <person name="Wayne K.J."/>
            <person name="Tettelin H."/>
            <person name="Glass J.I."/>
            <person name="Rusch D."/>
            <person name="Podicherti R."/>
            <person name="Tsui H.-C.T."/>
            <person name="Winkler M.E."/>
        </authorList>
    </citation>
    <scope>NUCLEOTIDE SEQUENCE</scope>
</reference>
<keyword evidence="1" id="KW-0472">Membrane</keyword>
<dbReference type="Pfam" id="PF00487">
    <property type="entry name" value="FA_desaturase"/>
    <property type="match status" value="1"/>
</dbReference>
<accession>A0A382HUZ4</accession>
<keyword evidence="1" id="KW-0812">Transmembrane</keyword>
<dbReference type="GO" id="GO:0016020">
    <property type="term" value="C:membrane"/>
    <property type="evidence" value="ECO:0007669"/>
    <property type="project" value="TreeGrafter"/>
</dbReference>
<sequence length="264" mass="31201">MGHKTAFKSKILNETVYQIASFVELFPPTQWRWSHVRHHKDTLIVGRDPEFVSQRPPALKDILLNFFYLSIGKLNLKRMLLHSIGILDEEEKNYIPDRHYKKVIWEGRIWVLVFCFIIGLCLYYKSILPILYVIGPTFYGFPFVFLIVITQHVGLNDDVLDYRLNTRTFYTNYFIRFLYSNMNYHLEHHMFPSVPYYNLPLLHEKIKDDCPPALPSLRSAIKDSVISIIRQTKNPAYTIFPKLSEEANPYLYGPSPYCFKPKQI</sequence>
<protein>
    <recommendedName>
        <fullName evidence="2">Fatty acid desaturase domain-containing protein</fullName>
    </recommendedName>
</protein>
<keyword evidence="1" id="KW-1133">Transmembrane helix</keyword>
<dbReference type="GO" id="GO:0016717">
    <property type="term" value="F:oxidoreductase activity, acting on paired donors, with oxidation of a pair of donors resulting in the reduction of molecular oxygen to two molecules of water"/>
    <property type="evidence" value="ECO:0007669"/>
    <property type="project" value="TreeGrafter"/>
</dbReference>